<reference evidence="2" key="2">
    <citation type="submission" date="2020-06" db="EMBL/GenBank/DDBJ databases">
        <authorList>
            <person name="Sheffer M."/>
        </authorList>
    </citation>
    <scope>NUCLEOTIDE SEQUENCE</scope>
</reference>
<dbReference type="SUPFAM" id="SSF54695">
    <property type="entry name" value="POZ domain"/>
    <property type="match status" value="1"/>
</dbReference>
<dbReference type="PROSITE" id="PS50097">
    <property type="entry name" value="BTB"/>
    <property type="match status" value="1"/>
</dbReference>
<protein>
    <submittedName>
        <fullName evidence="2">Speckle-type POZ protein-like A like protein</fullName>
    </submittedName>
</protein>
<comment type="caution">
    <text evidence="2">The sequence shown here is derived from an EMBL/GenBank/DDBJ whole genome shotgun (WGS) entry which is preliminary data.</text>
</comment>
<proteinExistence type="predicted"/>
<dbReference type="SMART" id="SM00225">
    <property type="entry name" value="BTB"/>
    <property type="match status" value="1"/>
</dbReference>
<name>A0A8T0ELW5_ARGBR</name>
<dbReference type="AlphaFoldDB" id="A0A8T0ELW5"/>
<evidence type="ECO:0000259" key="1">
    <source>
        <dbReference type="PROSITE" id="PS50097"/>
    </source>
</evidence>
<dbReference type="InterPro" id="IPR011333">
    <property type="entry name" value="SKP1/BTB/POZ_sf"/>
</dbReference>
<evidence type="ECO:0000313" key="3">
    <source>
        <dbReference type="Proteomes" id="UP000807504"/>
    </source>
</evidence>
<reference evidence="2" key="1">
    <citation type="journal article" date="2020" name="bioRxiv">
        <title>Chromosome-level reference genome of the European wasp spider Argiope bruennichi: a resource for studies on range expansion and evolutionary adaptation.</title>
        <authorList>
            <person name="Sheffer M.M."/>
            <person name="Hoppe A."/>
            <person name="Krehenwinkel H."/>
            <person name="Uhl G."/>
            <person name="Kuss A.W."/>
            <person name="Jensen L."/>
            <person name="Jensen C."/>
            <person name="Gillespie R.G."/>
            <person name="Hoff K.J."/>
            <person name="Prost S."/>
        </authorList>
    </citation>
    <scope>NUCLEOTIDE SEQUENCE</scope>
</reference>
<dbReference type="Proteomes" id="UP000807504">
    <property type="component" value="Unassembled WGS sequence"/>
</dbReference>
<dbReference type="Gene3D" id="1.25.40.420">
    <property type="match status" value="1"/>
</dbReference>
<feature type="domain" description="BTB" evidence="1">
    <location>
        <begin position="182"/>
        <end position="244"/>
    </location>
</feature>
<dbReference type="PANTHER" id="PTHR24413">
    <property type="entry name" value="SPECKLE-TYPE POZ PROTEIN"/>
    <property type="match status" value="1"/>
</dbReference>
<gene>
    <name evidence="2" type="ORF">HNY73_016321</name>
</gene>
<dbReference type="EMBL" id="JABXBU010002227">
    <property type="protein sequence ID" value="KAF8773686.1"/>
    <property type="molecule type" value="Genomic_DNA"/>
</dbReference>
<dbReference type="Pfam" id="PF00651">
    <property type="entry name" value="BTB"/>
    <property type="match status" value="1"/>
</dbReference>
<evidence type="ECO:0000313" key="2">
    <source>
        <dbReference type="EMBL" id="KAF8773686.1"/>
    </source>
</evidence>
<dbReference type="Gene3D" id="3.30.710.10">
    <property type="entry name" value="Potassium Channel Kv1.1, Chain A"/>
    <property type="match status" value="1"/>
</dbReference>
<sequence length="355" mass="40201">MVDVPFDWQMAYTGNLHGKKKCPVSKFKINAEWSLVCLWSQSNKPEYLEIRRNSTGKEILISGTLKLVHNRVSVLQRKFVQLFEAGCATALLDLDHTSTDIPVQYQFNEPLDQYNVLHFRYLNNSFHLSQPRSNQAYSISGNLTIPAGVASKENAKGVQFESLLDLSNDFERLLDSGATYFPDVNLNCGTVSLPAHKSILSARSPVFAAMFTSQMKENRENKVSITDISPNVLKNMLIYIYTGKTGELSVQSAGDLLFAADKYELLDLKKVCCFHLKSHLSVENVLNTLVLGYLHDADLKAFAMDFICNYCEEFQTLEKTAEWKNLRQKRPDLVMDVLTSLVKAKDQKLKKNRVP</sequence>
<accession>A0A8T0ELW5</accession>
<keyword evidence="3" id="KW-1185">Reference proteome</keyword>
<dbReference type="FunFam" id="3.30.710.10:FF:000159">
    <property type="entry name" value="Speckle-type POZ protein B"/>
    <property type="match status" value="1"/>
</dbReference>
<organism evidence="2 3">
    <name type="scientific">Argiope bruennichi</name>
    <name type="common">Wasp spider</name>
    <name type="synonym">Aranea bruennichi</name>
    <dbReference type="NCBI Taxonomy" id="94029"/>
    <lineage>
        <taxon>Eukaryota</taxon>
        <taxon>Metazoa</taxon>
        <taxon>Ecdysozoa</taxon>
        <taxon>Arthropoda</taxon>
        <taxon>Chelicerata</taxon>
        <taxon>Arachnida</taxon>
        <taxon>Araneae</taxon>
        <taxon>Araneomorphae</taxon>
        <taxon>Entelegynae</taxon>
        <taxon>Araneoidea</taxon>
        <taxon>Araneidae</taxon>
        <taxon>Argiope</taxon>
    </lineage>
</organism>
<dbReference type="InterPro" id="IPR000210">
    <property type="entry name" value="BTB/POZ_dom"/>
</dbReference>